<evidence type="ECO:0000256" key="1">
    <source>
        <dbReference type="ARBA" id="ARBA00003236"/>
    </source>
</evidence>
<dbReference type="PANTHER" id="PTHR10587">
    <property type="entry name" value="GLYCOSYL TRANSFERASE-RELATED"/>
    <property type="match status" value="1"/>
</dbReference>
<sequence>MRSVACVVSSVLLAAALAGCASAPTKVAGDAPPTLAFAPERQRPVGEELAPQVAMLRPDQLPIPVGGLAGRTIRVERISDIRLGPREIVLTFDDGPMPGKTEKILRALDDYGVKATFLMVGQMANAYPAIARKVAERGHTVGTHTQNHSNLASLGSDRAMAQILAGQNSVAAALKPAGLRPAPFFRFPYLAETAALRANLAARNVVVIDADIDSKDYFKTGSEPLRARALSRITERGSGIVLFHDIHARTVSMLPGLLADLKARGYKVVHLVPARGGGGLLIAGAPAEPPA</sequence>
<evidence type="ECO:0000313" key="9">
    <source>
        <dbReference type="EMBL" id="APH72705.1"/>
    </source>
</evidence>
<evidence type="ECO:0000256" key="7">
    <source>
        <dbReference type="SAM" id="SignalP"/>
    </source>
</evidence>
<keyword evidence="5" id="KW-0378">Hydrolase</keyword>
<dbReference type="GO" id="GO:0005975">
    <property type="term" value="P:carbohydrate metabolic process"/>
    <property type="evidence" value="ECO:0007669"/>
    <property type="project" value="InterPro"/>
</dbReference>
<dbReference type="AlphaFoldDB" id="A0A1L3STR3"/>
<accession>A0A1L3STR3</accession>
<dbReference type="Gene3D" id="3.20.20.370">
    <property type="entry name" value="Glycoside hydrolase/deacetylase"/>
    <property type="match status" value="1"/>
</dbReference>
<evidence type="ECO:0000256" key="5">
    <source>
        <dbReference type="ARBA" id="ARBA00022801"/>
    </source>
</evidence>
<dbReference type="CDD" id="cd10917">
    <property type="entry name" value="CE4_NodB_like_6s_7s"/>
    <property type="match status" value="1"/>
</dbReference>
<dbReference type="InterPro" id="IPR011330">
    <property type="entry name" value="Glyco_hydro/deAcase_b/a-brl"/>
</dbReference>
<reference evidence="10" key="1">
    <citation type="submission" date="2016-11" db="EMBL/GenBank/DDBJ databases">
        <title>Mesorhizobium oceanicum sp. nov., isolated from deep seawater in South China Sea.</title>
        <authorList>
            <person name="Fu G.-Y."/>
        </authorList>
    </citation>
    <scope>NUCLEOTIDE SEQUENCE [LARGE SCALE GENOMIC DNA]</scope>
    <source>
        <strain evidence="10">B7</strain>
    </source>
</reference>
<proteinExistence type="inferred from homology"/>
<gene>
    <name evidence="9" type="ORF">BSQ44_16060</name>
</gene>
<organism evidence="9 10">
    <name type="scientific">Aquibium oceanicum</name>
    <dbReference type="NCBI Taxonomy" id="1670800"/>
    <lineage>
        <taxon>Bacteria</taxon>
        <taxon>Pseudomonadati</taxon>
        <taxon>Pseudomonadota</taxon>
        <taxon>Alphaproteobacteria</taxon>
        <taxon>Hyphomicrobiales</taxon>
        <taxon>Phyllobacteriaceae</taxon>
        <taxon>Aquibium</taxon>
    </lineage>
</organism>
<dbReference type="SUPFAM" id="SSF88713">
    <property type="entry name" value="Glycoside hydrolase/deacetylase"/>
    <property type="match status" value="1"/>
</dbReference>
<dbReference type="GO" id="GO:0016810">
    <property type="term" value="F:hydrolase activity, acting on carbon-nitrogen (but not peptide) bonds"/>
    <property type="evidence" value="ECO:0007669"/>
    <property type="project" value="InterPro"/>
</dbReference>
<comment type="similarity">
    <text evidence="2">Belongs to the polysaccharide deacetylase family.</text>
</comment>
<name>A0A1L3STR3_9HYPH</name>
<dbReference type="STRING" id="1670800.BSQ44_16060"/>
<feature type="signal peptide" evidence="7">
    <location>
        <begin position="1"/>
        <end position="23"/>
    </location>
</feature>
<comment type="function">
    <text evidence="1">Is involved in generating a small heat-stable compound (Nod), an acylated oligomer of N-acetylglucosamine, that stimulates mitosis in various plant protoplasts.</text>
</comment>
<evidence type="ECO:0000256" key="4">
    <source>
        <dbReference type="ARBA" id="ARBA00022723"/>
    </source>
</evidence>
<protein>
    <recommendedName>
        <fullName evidence="3">Chitooligosaccharide deacetylase</fullName>
    </recommendedName>
    <alternativeName>
        <fullName evidence="6">Nodulation protein B</fullName>
    </alternativeName>
</protein>
<dbReference type="InterPro" id="IPR002509">
    <property type="entry name" value="NODB_dom"/>
</dbReference>
<dbReference type="PROSITE" id="PS51257">
    <property type="entry name" value="PROKAR_LIPOPROTEIN"/>
    <property type="match status" value="1"/>
</dbReference>
<dbReference type="KEGG" id="meso:BSQ44_16060"/>
<dbReference type="Pfam" id="PF01522">
    <property type="entry name" value="Polysacc_deac_1"/>
    <property type="match status" value="1"/>
</dbReference>
<dbReference type="InterPro" id="IPR050248">
    <property type="entry name" value="Polysacc_deacetylase_ArnD"/>
</dbReference>
<feature type="domain" description="NodB homology" evidence="8">
    <location>
        <begin position="86"/>
        <end position="269"/>
    </location>
</feature>
<dbReference type="EMBL" id="CP018171">
    <property type="protein sequence ID" value="APH72705.1"/>
    <property type="molecule type" value="Genomic_DNA"/>
</dbReference>
<evidence type="ECO:0000259" key="8">
    <source>
        <dbReference type="PROSITE" id="PS51677"/>
    </source>
</evidence>
<dbReference type="GO" id="GO:0046872">
    <property type="term" value="F:metal ion binding"/>
    <property type="evidence" value="ECO:0007669"/>
    <property type="project" value="UniProtKB-KW"/>
</dbReference>
<keyword evidence="10" id="KW-1185">Reference proteome</keyword>
<dbReference type="GO" id="GO:0016020">
    <property type="term" value="C:membrane"/>
    <property type="evidence" value="ECO:0007669"/>
    <property type="project" value="TreeGrafter"/>
</dbReference>
<keyword evidence="4" id="KW-0479">Metal-binding</keyword>
<evidence type="ECO:0000256" key="2">
    <source>
        <dbReference type="ARBA" id="ARBA00010973"/>
    </source>
</evidence>
<dbReference type="PANTHER" id="PTHR10587:SF133">
    <property type="entry name" value="CHITIN DEACETYLASE 1-RELATED"/>
    <property type="match status" value="1"/>
</dbReference>
<dbReference type="PROSITE" id="PS51677">
    <property type="entry name" value="NODB"/>
    <property type="match status" value="1"/>
</dbReference>
<evidence type="ECO:0000256" key="3">
    <source>
        <dbReference type="ARBA" id="ARBA00020071"/>
    </source>
</evidence>
<dbReference type="Proteomes" id="UP000182840">
    <property type="component" value="Chromosome"/>
</dbReference>
<evidence type="ECO:0000256" key="6">
    <source>
        <dbReference type="ARBA" id="ARBA00032976"/>
    </source>
</evidence>
<evidence type="ECO:0000313" key="10">
    <source>
        <dbReference type="Proteomes" id="UP000182840"/>
    </source>
</evidence>
<feature type="chain" id="PRO_5012927795" description="Chitooligosaccharide deacetylase" evidence="7">
    <location>
        <begin position="24"/>
        <end position="291"/>
    </location>
</feature>
<keyword evidence="7" id="KW-0732">Signal</keyword>